<dbReference type="AlphaFoldDB" id="A0AA35TPA8"/>
<sequence length="96" mass="11286">MVQPIWMKCRWCIQSLVRITKSCFLSKKTFHNNQLCHSKQSPAICHSQQPLKKFIHILRPFLKAIELQMSRRKQTGGKKEESTIPKHQLLSYPLAQ</sequence>
<proteinExistence type="predicted"/>
<feature type="region of interest" description="Disordered" evidence="1">
    <location>
        <begin position="72"/>
        <end position="96"/>
    </location>
</feature>
<accession>A0AA35TPA8</accession>
<evidence type="ECO:0000256" key="1">
    <source>
        <dbReference type="SAM" id="MobiDB-lite"/>
    </source>
</evidence>
<gene>
    <name evidence="2" type="ORF">GBAR_LOCUS28412</name>
</gene>
<evidence type="ECO:0000313" key="2">
    <source>
        <dbReference type="EMBL" id="CAI8051935.1"/>
    </source>
</evidence>
<keyword evidence="3" id="KW-1185">Reference proteome</keyword>
<reference evidence="2" key="1">
    <citation type="submission" date="2023-03" db="EMBL/GenBank/DDBJ databases">
        <authorList>
            <person name="Steffen K."/>
            <person name="Cardenas P."/>
        </authorList>
    </citation>
    <scope>NUCLEOTIDE SEQUENCE</scope>
</reference>
<comment type="caution">
    <text evidence="2">The sequence shown here is derived from an EMBL/GenBank/DDBJ whole genome shotgun (WGS) entry which is preliminary data.</text>
</comment>
<name>A0AA35TPA8_GEOBA</name>
<organism evidence="2 3">
    <name type="scientific">Geodia barretti</name>
    <name type="common">Barrett's horny sponge</name>
    <dbReference type="NCBI Taxonomy" id="519541"/>
    <lineage>
        <taxon>Eukaryota</taxon>
        <taxon>Metazoa</taxon>
        <taxon>Porifera</taxon>
        <taxon>Demospongiae</taxon>
        <taxon>Heteroscleromorpha</taxon>
        <taxon>Tetractinellida</taxon>
        <taxon>Astrophorina</taxon>
        <taxon>Geodiidae</taxon>
        <taxon>Geodia</taxon>
    </lineage>
</organism>
<dbReference type="Proteomes" id="UP001174909">
    <property type="component" value="Unassembled WGS sequence"/>
</dbReference>
<protein>
    <submittedName>
        <fullName evidence="2">Uncharacterized protein</fullName>
    </submittedName>
</protein>
<evidence type="ECO:0000313" key="3">
    <source>
        <dbReference type="Proteomes" id="UP001174909"/>
    </source>
</evidence>
<dbReference type="EMBL" id="CASHTH010003974">
    <property type="protein sequence ID" value="CAI8051935.1"/>
    <property type="molecule type" value="Genomic_DNA"/>
</dbReference>